<evidence type="ECO:0000313" key="3">
    <source>
        <dbReference type="EMBL" id="GEC86307.1"/>
    </source>
</evidence>
<dbReference type="Proteomes" id="UP000319986">
    <property type="component" value="Unassembled WGS sequence"/>
</dbReference>
<dbReference type="AlphaFoldDB" id="A0A4Y4C594"/>
<dbReference type="GO" id="GO:0016878">
    <property type="term" value="F:acid-thiol ligase activity"/>
    <property type="evidence" value="ECO:0007669"/>
    <property type="project" value="UniProtKB-ARBA"/>
</dbReference>
<evidence type="ECO:0000313" key="4">
    <source>
        <dbReference type="Proteomes" id="UP000319986"/>
    </source>
</evidence>
<organism evidence="3 4">
    <name type="scientific">Corynebacterium variabile</name>
    <dbReference type="NCBI Taxonomy" id="1727"/>
    <lineage>
        <taxon>Bacteria</taxon>
        <taxon>Bacillati</taxon>
        <taxon>Actinomycetota</taxon>
        <taxon>Actinomycetes</taxon>
        <taxon>Mycobacteriales</taxon>
        <taxon>Corynebacteriaceae</taxon>
        <taxon>Corynebacterium</taxon>
    </lineage>
</organism>
<reference evidence="3 4" key="1">
    <citation type="submission" date="2019-06" db="EMBL/GenBank/DDBJ databases">
        <title>Whole genome shotgun sequence of Corynebacterium variabile NBRC 15286.</title>
        <authorList>
            <person name="Hosoyama A."/>
            <person name="Uohara A."/>
            <person name="Ohji S."/>
            <person name="Ichikawa N."/>
        </authorList>
    </citation>
    <scope>NUCLEOTIDE SEQUENCE [LARGE SCALE GENOMIC DNA]</scope>
    <source>
        <strain evidence="3 4">NBRC 15286</strain>
    </source>
</reference>
<dbReference type="SUPFAM" id="SSF56801">
    <property type="entry name" value="Acetyl-CoA synthetase-like"/>
    <property type="match status" value="1"/>
</dbReference>
<keyword evidence="3" id="KW-0436">Ligase</keyword>
<name>A0A4Y4C594_9CORY</name>
<feature type="domain" description="AMP-binding enzyme C-terminal" evidence="2">
    <location>
        <begin position="423"/>
        <end position="491"/>
    </location>
</feature>
<sequence length="508" mass="54101">MTDILSGQFDPETRTFGRVPLTAWGALSRTAARYPDKAAVCEDSGDSLTFGELLSQAETASANLWAIGARPGTRVGILLDNSAAFLTALLAVNRIGAVSVMLPGKFSDAQLTEMIGIARVDILVVDDPRAAGTGDFLVPTTMALSDFLSPSGRPMPGAVTDPCAPAVHMFTSGTTGTPKRVVLTNRNIMHAVAAYEHVLDLTAEDSMIFGAALYHVTGVVAVALQCVYLGMTLHLQRRFDPVAFVHWAEDTGVTYIHGSPTIFQLMLENWPQERPQLGNVRLLACGAANMPPGRIQRLTEHMPAASFRTVYGLTETTSPATVFPVDAASSSLIGSSGTPIPGVTVRIVAPDGTELGSDEVGEITVSGTNVSPGYLDADDHFTAAEWLTTGDLGYLTADGYLYVVDRLKNQINRGGEKIHPNSVENVLCSLEGVEDACVVGVLDDLYGEVPAALVVVEEGTDIGELPEKLRGRIAKYAVPVRILPVDEIPRTVGMKTDRDAVRALLTER</sequence>
<dbReference type="EMBL" id="BJNT01000012">
    <property type="protein sequence ID" value="GEC86307.1"/>
    <property type="molecule type" value="Genomic_DNA"/>
</dbReference>
<dbReference type="GeneID" id="82887755"/>
<dbReference type="Pfam" id="PF13193">
    <property type="entry name" value="AMP-binding_C"/>
    <property type="match status" value="1"/>
</dbReference>
<dbReference type="InterPro" id="IPR042099">
    <property type="entry name" value="ANL_N_sf"/>
</dbReference>
<evidence type="ECO:0000259" key="2">
    <source>
        <dbReference type="Pfam" id="PF13193"/>
    </source>
</evidence>
<dbReference type="Gene3D" id="3.40.50.12780">
    <property type="entry name" value="N-terminal domain of ligase-like"/>
    <property type="match status" value="1"/>
</dbReference>
<comment type="caution">
    <text evidence="3">The sequence shown here is derived from an EMBL/GenBank/DDBJ whole genome shotgun (WGS) entry which is preliminary data.</text>
</comment>
<dbReference type="InterPro" id="IPR050237">
    <property type="entry name" value="ATP-dep_AMP-bd_enzyme"/>
</dbReference>
<feature type="domain" description="AMP-dependent synthetase/ligase" evidence="1">
    <location>
        <begin position="28"/>
        <end position="375"/>
    </location>
</feature>
<dbReference type="InterPro" id="IPR025110">
    <property type="entry name" value="AMP-bd_C"/>
</dbReference>
<dbReference type="RefSeq" id="WP_170209730.1">
    <property type="nucleotide sequence ID" value="NZ_BJNT01000012.1"/>
</dbReference>
<protein>
    <submittedName>
        <fullName evidence="3">AMP-dependent ligase</fullName>
    </submittedName>
</protein>
<dbReference type="InterPro" id="IPR000873">
    <property type="entry name" value="AMP-dep_synth/lig_dom"/>
</dbReference>
<accession>A0A4Y4C594</accession>
<dbReference type="PANTHER" id="PTHR43767">
    <property type="entry name" value="LONG-CHAIN-FATTY-ACID--COA LIGASE"/>
    <property type="match status" value="1"/>
</dbReference>
<dbReference type="Pfam" id="PF00501">
    <property type="entry name" value="AMP-binding"/>
    <property type="match status" value="1"/>
</dbReference>
<gene>
    <name evidence="3" type="ORF">CVA01_16210</name>
</gene>
<dbReference type="Gene3D" id="3.30.300.30">
    <property type="match status" value="1"/>
</dbReference>
<proteinExistence type="predicted"/>
<evidence type="ECO:0000259" key="1">
    <source>
        <dbReference type="Pfam" id="PF00501"/>
    </source>
</evidence>
<dbReference type="PANTHER" id="PTHR43767:SF1">
    <property type="entry name" value="NONRIBOSOMAL PEPTIDE SYNTHASE PES1 (EUROFUNG)-RELATED"/>
    <property type="match status" value="1"/>
</dbReference>
<dbReference type="InterPro" id="IPR045851">
    <property type="entry name" value="AMP-bd_C_sf"/>
</dbReference>